<dbReference type="GO" id="GO:0047804">
    <property type="term" value="F:cysteine-S-conjugate beta-lyase activity"/>
    <property type="evidence" value="ECO:0007669"/>
    <property type="project" value="UniProtKB-EC"/>
</dbReference>
<evidence type="ECO:0000256" key="2">
    <source>
        <dbReference type="ARBA" id="ARBA00012224"/>
    </source>
</evidence>
<dbReference type="InterPro" id="IPR015422">
    <property type="entry name" value="PyrdxlP-dep_Trfase_small"/>
</dbReference>
<evidence type="ECO:0000256" key="3">
    <source>
        <dbReference type="ARBA" id="ARBA00022898"/>
    </source>
</evidence>
<dbReference type="PANTHER" id="PTHR43525">
    <property type="entry name" value="PROTEIN MALY"/>
    <property type="match status" value="1"/>
</dbReference>
<dbReference type="OrthoDB" id="9802872at2"/>
<evidence type="ECO:0000259" key="6">
    <source>
        <dbReference type="Pfam" id="PF00155"/>
    </source>
</evidence>
<dbReference type="Pfam" id="PF00155">
    <property type="entry name" value="Aminotran_1_2"/>
    <property type="match status" value="1"/>
</dbReference>
<feature type="domain" description="Aminotransferase class I/classII large" evidence="6">
    <location>
        <begin position="23"/>
        <end position="377"/>
    </location>
</feature>
<dbReference type="Gene3D" id="3.40.640.10">
    <property type="entry name" value="Type I PLP-dependent aspartate aminotransferase-like (Major domain)"/>
    <property type="match status" value="1"/>
</dbReference>
<organism evidence="7 8">
    <name type="scientific">Heyndrickxia camelliae</name>
    <dbReference type="NCBI Taxonomy" id="1707093"/>
    <lineage>
        <taxon>Bacteria</taxon>
        <taxon>Bacillati</taxon>
        <taxon>Bacillota</taxon>
        <taxon>Bacilli</taxon>
        <taxon>Bacillales</taxon>
        <taxon>Bacillaceae</taxon>
        <taxon>Heyndrickxia</taxon>
    </lineage>
</organism>
<dbReference type="GO" id="GO:0030170">
    <property type="term" value="F:pyridoxal phosphate binding"/>
    <property type="evidence" value="ECO:0007669"/>
    <property type="project" value="InterPro"/>
</dbReference>
<accession>A0A2N3LJJ4</accession>
<dbReference type="SUPFAM" id="SSF53383">
    <property type="entry name" value="PLP-dependent transferases"/>
    <property type="match status" value="1"/>
</dbReference>
<dbReference type="Proteomes" id="UP000233440">
    <property type="component" value="Unassembled WGS sequence"/>
</dbReference>
<evidence type="ECO:0000256" key="1">
    <source>
        <dbReference type="ARBA" id="ARBA00001933"/>
    </source>
</evidence>
<dbReference type="InterPro" id="IPR015424">
    <property type="entry name" value="PyrdxlP-dep_Trfase"/>
</dbReference>
<dbReference type="Gene3D" id="3.90.1150.10">
    <property type="entry name" value="Aspartate Aminotransferase, domain 1"/>
    <property type="match status" value="1"/>
</dbReference>
<dbReference type="InterPro" id="IPR051798">
    <property type="entry name" value="Class-II_PLP-Dep_Aminotrans"/>
</dbReference>
<dbReference type="AlphaFoldDB" id="A0A2N3LJJ4"/>
<comment type="similarity">
    <text evidence="5">Belongs to the class-II pyridoxal-phosphate-dependent aminotransferase family. MalY/PatB cystathionine beta-lyase subfamily.</text>
</comment>
<dbReference type="InterPro" id="IPR004839">
    <property type="entry name" value="Aminotransferase_I/II_large"/>
</dbReference>
<comment type="caution">
    <text evidence="7">The sequence shown here is derived from an EMBL/GenBank/DDBJ whole genome shotgun (WGS) entry which is preliminary data.</text>
</comment>
<dbReference type="EMBL" id="PIQO01000008">
    <property type="protein sequence ID" value="PKR84755.1"/>
    <property type="molecule type" value="Genomic_DNA"/>
</dbReference>
<dbReference type="CDD" id="cd00609">
    <property type="entry name" value="AAT_like"/>
    <property type="match status" value="1"/>
</dbReference>
<proteinExistence type="inferred from homology"/>
<dbReference type="EC" id="4.4.1.13" evidence="2"/>
<comment type="cofactor">
    <cofactor evidence="1">
        <name>pyridoxal 5'-phosphate</name>
        <dbReference type="ChEBI" id="CHEBI:597326"/>
    </cofactor>
</comment>
<keyword evidence="4 7" id="KW-0456">Lyase</keyword>
<sequence>MNWNDCIERTNTHSVKWSMADDEIIPMCIADMDFQVAPEIIEAMEKKARHGIYGYTTFCEDYYTSIMKWWEKRFQLKMERDWICFSPGIIPGMNLLLQVLTKPGDKVIVQEPVYYPFYSSIENHQCEILSNSLKYVDGRYEIDFADLERKASDPLAKVMILCSPHNPVGRVWSEEELRKIADICLKNDVWIISDEMHGDLVYKGNHHLPLFSVNHEIKNRSILCAAPSKTFNIAGLQTSIIMIPNTEIRDKYQHKLFQYGMMRPNVFGVEATVAAYTSCEYWLEDLLRYLEGNLRFVEDYFNTNIPEITLIHPEATHLIWMDCSKLNLKGEELFQYFLKEAKVKFDEGYKFGKSGESFLRMNIACPRDRLSIAVERIQIAVQELLMKNKVFDKNRE</sequence>
<keyword evidence="8" id="KW-1185">Reference proteome</keyword>
<dbReference type="PANTHER" id="PTHR43525:SF1">
    <property type="entry name" value="PROTEIN MALY"/>
    <property type="match status" value="1"/>
</dbReference>
<protein>
    <recommendedName>
        <fullName evidence="2">cysteine-S-conjugate beta-lyase</fullName>
        <ecNumber evidence="2">4.4.1.13</ecNumber>
    </recommendedName>
</protein>
<dbReference type="NCBIfam" id="TIGR04350">
    <property type="entry name" value="C_S_lyase_PatB"/>
    <property type="match status" value="1"/>
</dbReference>
<name>A0A2N3LJJ4_9BACI</name>
<evidence type="ECO:0000256" key="4">
    <source>
        <dbReference type="ARBA" id="ARBA00023239"/>
    </source>
</evidence>
<gene>
    <name evidence="7" type="ORF">CWO92_12020</name>
</gene>
<evidence type="ECO:0000256" key="5">
    <source>
        <dbReference type="ARBA" id="ARBA00037974"/>
    </source>
</evidence>
<dbReference type="InterPro" id="IPR015421">
    <property type="entry name" value="PyrdxlP-dep_Trfase_major"/>
</dbReference>
<dbReference type="InterPro" id="IPR027619">
    <property type="entry name" value="C-S_lyase_PatB-like"/>
</dbReference>
<evidence type="ECO:0000313" key="7">
    <source>
        <dbReference type="EMBL" id="PKR84755.1"/>
    </source>
</evidence>
<keyword evidence="3" id="KW-0663">Pyridoxal phosphate</keyword>
<evidence type="ECO:0000313" key="8">
    <source>
        <dbReference type="Proteomes" id="UP000233440"/>
    </source>
</evidence>
<reference evidence="7 8" key="1">
    <citation type="submission" date="2017-11" db="EMBL/GenBank/DDBJ databases">
        <title>Bacillus camelliae sp. nov., isolated from pu'er tea.</title>
        <authorList>
            <person name="Niu L."/>
        </authorList>
    </citation>
    <scope>NUCLEOTIDE SEQUENCE [LARGE SCALE GENOMIC DNA]</scope>
    <source>
        <strain evidence="7 8">7578-1</strain>
    </source>
</reference>
<dbReference type="RefSeq" id="WP_101354460.1">
    <property type="nucleotide sequence ID" value="NZ_PIQO01000008.1"/>
</dbReference>